<comment type="caution">
    <text evidence="2">The sequence shown here is derived from an EMBL/GenBank/DDBJ whole genome shotgun (WGS) entry which is preliminary data.</text>
</comment>
<evidence type="ECO:0000313" key="2">
    <source>
        <dbReference type="EMBL" id="MBB4042016.1"/>
    </source>
</evidence>
<protein>
    <recommendedName>
        <fullName evidence="1">Gp5/Type VI secretion system Vgr protein OB-fold domain-containing protein</fullName>
    </recommendedName>
</protein>
<gene>
    <name evidence="2" type="ORF">GGR34_003701</name>
</gene>
<dbReference type="NCBIfam" id="TIGR01644">
    <property type="entry name" value="phage_P2_V"/>
    <property type="match status" value="1"/>
</dbReference>
<dbReference type="RefSeq" id="WP_051435218.1">
    <property type="nucleotide sequence ID" value="NZ_JACIDC010000018.1"/>
</dbReference>
<dbReference type="InterPro" id="IPR037026">
    <property type="entry name" value="Vgr_OB-fold_dom_sf"/>
</dbReference>
<dbReference type="InterPro" id="IPR006531">
    <property type="entry name" value="Gp5/Vgr_OB"/>
</dbReference>
<dbReference type="Pfam" id="PF04717">
    <property type="entry name" value="Phage_base_V"/>
    <property type="match status" value="1"/>
</dbReference>
<keyword evidence="3" id="KW-1185">Reference proteome</keyword>
<reference evidence="2 3" key="1">
    <citation type="submission" date="2020-08" db="EMBL/GenBank/DDBJ databases">
        <title>Genomic Encyclopedia of Type Strains, Phase IV (KMG-IV): sequencing the most valuable type-strain genomes for metagenomic binning, comparative biology and taxonomic classification.</title>
        <authorList>
            <person name="Goeker M."/>
        </authorList>
    </citation>
    <scope>NUCLEOTIDE SEQUENCE [LARGE SCALE GENOMIC DNA]</scope>
    <source>
        <strain evidence="2 3">DSM 15743</strain>
    </source>
</reference>
<evidence type="ECO:0000313" key="3">
    <source>
        <dbReference type="Proteomes" id="UP000519439"/>
    </source>
</evidence>
<proteinExistence type="predicted"/>
<sequence>MPDMIEILLRLDAEVAELKRRFENSQRVGVVKEVDPAKGRVRLQVGGTDGEPFLTPWVPYAQVAGDLKIHSPPSIGQQMILICPDGDFRQGMALPFTFSKQNPSPSDKGDEHVTEFGDFREEIRKDGYVKKSRRQRLEAGNTFIFFENGGGHLG</sequence>
<dbReference type="EMBL" id="JACIDC010000018">
    <property type="protein sequence ID" value="MBB4042016.1"/>
    <property type="molecule type" value="Genomic_DNA"/>
</dbReference>
<dbReference type="InterPro" id="IPR013046">
    <property type="entry name" value="GpV/Gp45"/>
</dbReference>
<dbReference type="Gene3D" id="2.40.50.230">
    <property type="entry name" value="Gp5 N-terminal domain"/>
    <property type="match status" value="1"/>
</dbReference>
<evidence type="ECO:0000259" key="1">
    <source>
        <dbReference type="Pfam" id="PF04717"/>
    </source>
</evidence>
<dbReference type="Proteomes" id="UP000519439">
    <property type="component" value="Unassembled WGS sequence"/>
</dbReference>
<organism evidence="2 3">
    <name type="scientific">Microvirga flocculans</name>
    <dbReference type="NCBI Taxonomy" id="217168"/>
    <lineage>
        <taxon>Bacteria</taxon>
        <taxon>Pseudomonadati</taxon>
        <taxon>Pseudomonadota</taxon>
        <taxon>Alphaproteobacteria</taxon>
        <taxon>Hyphomicrobiales</taxon>
        <taxon>Methylobacteriaceae</taxon>
        <taxon>Microvirga</taxon>
    </lineage>
</organism>
<accession>A0A7W6N9T4</accession>
<name>A0A7W6N9T4_9HYPH</name>
<feature type="domain" description="Gp5/Type VI secretion system Vgr protein OB-fold" evidence="1">
    <location>
        <begin position="28"/>
        <end position="98"/>
    </location>
</feature>
<dbReference type="AlphaFoldDB" id="A0A7W6N9T4"/>